<proteinExistence type="inferred from homology"/>
<dbReference type="PANTHER" id="PTHR43477">
    <property type="entry name" value="DIHYDROANTICAPSIN 7-DEHYDROGENASE"/>
    <property type="match status" value="1"/>
</dbReference>
<dbReference type="InterPro" id="IPR020904">
    <property type="entry name" value="Sc_DH/Rdtase_CS"/>
</dbReference>
<keyword evidence="2" id="KW-0560">Oxidoreductase</keyword>
<dbReference type="AlphaFoldDB" id="A0A9W6NVQ6"/>
<dbReference type="Gene3D" id="3.40.50.720">
    <property type="entry name" value="NAD(P)-binding Rossmann-like Domain"/>
    <property type="match status" value="1"/>
</dbReference>
<evidence type="ECO:0000256" key="2">
    <source>
        <dbReference type="ARBA" id="ARBA00023002"/>
    </source>
</evidence>
<dbReference type="EMBL" id="BSFQ01000005">
    <property type="protein sequence ID" value="GLL10647.1"/>
    <property type="molecule type" value="Genomic_DNA"/>
</dbReference>
<evidence type="ECO:0000256" key="1">
    <source>
        <dbReference type="ARBA" id="ARBA00006484"/>
    </source>
</evidence>
<gene>
    <name evidence="4" type="ORF">GCM10017577_17870</name>
</gene>
<evidence type="ECO:0000259" key="3">
    <source>
        <dbReference type="SMART" id="SM00822"/>
    </source>
</evidence>
<dbReference type="SMART" id="SM00822">
    <property type="entry name" value="PKS_KR"/>
    <property type="match status" value="1"/>
</dbReference>
<reference evidence="4" key="1">
    <citation type="journal article" date="2014" name="Int. J. Syst. Evol. Microbiol.">
        <title>Complete genome sequence of Corynebacterium casei LMG S-19264T (=DSM 44701T), isolated from a smear-ripened cheese.</title>
        <authorList>
            <consortium name="US DOE Joint Genome Institute (JGI-PGF)"/>
            <person name="Walter F."/>
            <person name="Albersmeier A."/>
            <person name="Kalinowski J."/>
            <person name="Ruckert C."/>
        </authorList>
    </citation>
    <scope>NUCLEOTIDE SEQUENCE</scope>
    <source>
        <strain evidence="4">VKM Ac-1069</strain>
    </source>
</reference>
<dbReference type="PROSITE" id="PS00061">
    <property type="entry name" value="ADH_SHORT"/>
    <property type="match status" value="1"/>
</dbReference>
<keyword evidence="5" id="KW-1185">Reference proteome</keyword>
<evidence type="ECO:0000313" key="4">
    <source>
        <dbReference type="EMBL" id="GLL10647.1"/>
    </source>
</evidence>
<sequence length="245" mass="25469">MSDSIDRTVLVTGAARGIGLATARHLAGRGARVVGVDLVEPEPGHAEIFTAYAVQDITAADRLPGVLDRLVAVAGPLDGLVNNAAFVPHGSLLDGRLTDLDRAVDVGVRAAYHLVQQVGRRMVAEGREGAMVNVSSVNAERGVTDLAAYSITKASLSSLTRSAAVELARHGIRCNAVAPAATRTPGSERTLDEGEVTRRLARIPLGRFGRPEEIAASIGFLLSDAASFITGHVLAVDGGYLAFGT</sequence>
<dbReference type="PRINTS" id="PR00081">
    <property type="entry name" value="GDHRDH"/>
</dbReference>
<organism evidence="4 5">
    <name type="scientific">Pseudonocardia halophobica</name>
    <dbReference type="NCBI Taxonomy" id="29401"/>
    <lineage>
        <taxon>Bacteria</taxon>
        <taxon>Bacillati</taxon>
        <taxon>Actinomycetota</taxon>
        <taxon>Actinomycetes</taxon>
        <taxon>Pseudonocardiales</taxon>
        <taxon>Pseudonocardiaceae</taxon>
        <taxon>Pseudonocardia</taxon>
    </lineage>
</organism>
<dbReference type="RefSeq" id="WP_037041108.1">
    <property type="nucleotide sequence ID" value="NZ_BAAAUZ010000002.1"/>
</dbReference>
<dbReference type="GO" id="GO:0016491">
    <property type="term" value="F:oxidoreductase activity"/>
    <property type="evidence" value="ECO:0007669"/>
    <property type="project" value="UniProtKB-KW"/>
</dbReference>
<dbReference type="Pfam" id="PF13561">
    <property type="entry name" value="adh_short_C2"/>
    <property type="match status" value="1"/>
</dbReference>
<comment type="caution">
    <text evidence="4">The sequence shown here is derived from an EMBL/GenBank/DDBJ whole genome shotgun (WGS) entry which is preliminary data.</text>
</comment>
<dbReference type="CDD" id="cd05233">
    <property type="entry name" value="SDR_c"/>
    <property type="match status" value="1"/>
</dbReference>
<dbReference type="InterPro" id="IPR057326">
    <property type="entry name" value="KR_dom"/>
</dbReference>
<dbReference type="SUPFAM" id="SSF51735">
    <property type="entry name" value="NAD(P)-binding Rossmann-fold domains"/>
    <property type="match status" value="1"/>
</dbReference>
<evidence type="ECO:0000313" key="5">
    <source>
        <dbReference type="Proteomes" id="UP001143463"/>
    </source>
</evidence>
<reference evidence="4" key="2">
    <citation type="submission" date="2023-01" db="EMBL/GenBank/DDBJ databases">
        <authorList>
            <person name="Sun Q."/>
            <person name="Evtushenko L."/>
        </authorList>
    </citation>
    <scope>NUCLEOTIDE SEQUENCE</scope>
    <source>
        <strain evidence="4">VKM Ac-1069</strain>
    </source>
</reference>
<dbReference type="InterPro" id="IPR036291">
    <property type="entry name" value="NAD(P)-bd_dom_sf"/>
</dbReference>
<dbReference type="Proteomes" id="UP001143463">
    <property type="component" value="Unassembled WGS sequence"/>
</dbReference>
<dbReference type="PRINTS" id="PR00080">
    <property type="entry name" value="SDRFAMILY"/>
</dbReference>
<name>A0A9W6NVQ6_9PSEU</name>
<comment type="similarity">
    <text evidence="1">Belongs to the short-chain dehydrogenases/reductases (SDR) family.</text>
</comment>
<dbReference type="FunFam" id="3.40.50.720:FF:000084">
    <property type="entry name" value="Short-chain dehydrogenase reductase"/>
    <property type="match status" value="1"/>
</dbReference>
<dbReference type="PANTHER" id="PTHR43477:SF1">
    <property type="entry name" value="DIHYDROANTICAPSIN 7-DEHYDROGENASE"/>
    <property type="match status" value="1"/>
</dbReference>
<accession>A0A9W6NVQ6</accession>
<dbReference type="InterPro" id="IPR002347">
    <property type="entry name" value="SDR_fam"/>
</dbReference>
<dbReference type="InterPro" id="IPR051122">
    <property type="entry name" value="SDR_DHRS6-like"/>
</dbReference>
<protein>
    <submittedName>
        <fullName evidence="4">3-oxoacyl-ACP reductase</fullName>
    </submittedName>
</protein>
<feature type="domain" description="Ketoreductase" evidence="3">
    <location>
        <begin position="7"/>
        <end position="182"/>
    </location>
</feature>